<evidence type="ECO:0000256" key="1">
    <source>
        <dbReference type="ARBA" id="ARBA00004651"/>
    </source>
</evidence>
<keyword evidence="3" id="KW-1003">Cell membrane</keyword>
<feature type="transmembrane region" description="Helical" evidence="8">
    <location>
        <begin position="790"/>
        <end position="813"/>
    </location>
</feature>
<evidence type="ECO:0000259" key="9">
    <source>
        <dbReference type="Pfam" id="PF02687"/>
    </source>
</evidence>
<feature type="transmembrane region" description="Helical" evidence="8">
    <location>
        <begin position="389"/>
        <end position="417"/>
    </location>
</feature>
<evidence type="ECO:0000256" key="6">
    <source>
        <dbReference type="ARBA" id="ARBA00023136"/>
    </source>
</evidence>
<evidence type="ECO:0000256" key="5">
    <source>
        <dbReference type="ARBA" id="ARBA00022989"/>
    </source>
</evidence>
<evidence type="ECO:0000313" key="10">
    <source>
        <dbReference type="EMBL" id="RAG85182.1"/>
    </source>
</evidence>
<dbReference type="PANTHER" id="PTHR30489:SF0">
    <property type="entry name" value="LIPOPROTEIN-RELEASING SYSTEM TRANSMEMBRANE PROTEIN LOLE"/>
    <property type="match status" value="1"/>
</dbReference>
<dbReference type="EMBL" id="QKYN01000048">
    <property type="protein sequence ID" value="RAG85182.1"/>
    <property type="molecule type" value="Genomic_DNA"/>
</dbReference>
<keyword evidence="5 8" id="KW-1133">Transmembrane helix</keyword>
<keyword evidence="4 8" id="KW-0812">Transmembrane</keyword>
<dbReference type="AlphaFoldDB" id="A0A2X0IJH0"/>
<dbReference type="OrthoDB" id="3846564at2"/>
<feature type="transmembrane region" description="Helical" evidence="8">
    <location>
        <begin position="348"/>
        <end position="368"/>
    </location>
</feature>
<feature type="region of interest" description="Disordered" evidence="7">
    <location>
        <begin position="162"/>
        <end position="184"/>
    </location>
</feature>
<dbReference type="GO" id="GO:0098797">
    <property type="term" value="C:plasma membrane protein complex"/>
    <property type="evidence" value="ECO:0007669"/>
    <property type="project" value="TreeGrafter"/>
</dbReference>
<evidence type="ECO:0000256" key="4">
    <source>
        <dbReference type="ARBA" id="ARBA00022692"/>
    </source>
</evidence>
<dbReference type="PANTHER" id="PTHR30489">
    <property type="entry name" value="LIPOPROTEIN-RELEASING SYSTEM TRANSMEMBRANE PROTEIN LOLE"/>
    <property type="match status" value="1"/>
</dbReference>
<evidence type="ECO:0000256" key="2">
    <source>
        <dbReference type="ARBA" id="ARBA00005236"/>
    </source>
</evidence>
<comment type="caution">
    <text evidence="10">The sequence shown here is derived from an EMBL/GenBank/DDBJ whole genome shotgun (WGS) entry which is preliminary data.</text>
</comment>
<evidence type="ECO:0000256" key="3">
    <source>
        <dbReference type="ARBA" id="ARBA00022475"/>
    </source>
</evidence>
<comment type="similarity">
    <text evidence="2">Belongs to the ABC-4 integral membrane protein family. LolC/E subfamily.</text>
</comment>
<dbReference type="GO" id="GO:0044874">
    <property type="term" value="P:lipoprotein localization to outer membrane"/>
    <property type="evidence" value="ECO:0007669"/>
    <property type="project" value="TreeGrafter"/>
</dbReference>
<keyword evidence="6 8" id="KW-0472">Membrane</keyword>
<feature type="transmembrane region" description="Helical" evidence="8">
    <location>
        <begin position="553"/>
        <end position="575"/>
    </location>
</feature>
<feature type="transmembrane region" description="Helical" evidence="8">
    <location>
        <begin position="500"/>
        <end position="520"/>
    </location>
</feature>
<protein>
    <submittedName>
        <fullName evidence="10">ABC transporter permease</fullName>
    </submittedName>
</protein>
<organism evidence="10 11">
    <name type="scientific">Streptacidiphilus pinicola</name>
    <dbReference type="NCBI Taxonomy" id="2219663"/>
    <lineage>
        <taxon>Bacteria</taxon>
        <taxon>Bacillati</taxon>
        <taxon>Actinomycetota</taxon>
        <taxon>Actinomycetes</taxon>
        <taxon>Kitasatosporales</taxon>
        <taxon>Streptomycetaceae</taxon>
        <taxon>Streptacidiphilus</taxon>
    </lineage>
</organism>
<comment type="subcellular location">
    <subcellularLocation>
        <location evidence="1">Cell membrane</location>
        <topology evidence="1">Multi-pass membrane protein</topology>
    </subcellularLocation>
</comment>
<feature type="transmembrane region" description="Helical" evidence="8">
    <location>
        <begin position="470"/>
        <end position="488"/>
    </location>
</feature>
<evidence type="ECO:0000256" key="8">
    <source>
        <dbReference type="SAM" id="Phobius"/>
    </source>
</evidence>
<accession>A0A2X0IJH0</accession>
<feature type="domain" description="ABC3 transporter permease C-terminal" evidence="9">
    <location>
        <begin position="796"/>
        <end position="911"/>
    </location>
</feature>
<gene>
    <name evidence="10" type="ORF">DN069_13160</name>
</gene>
<dbReference type="InterPro" id="IPR051447">
    <property type="entry name" value="Lipoprotein-release_system"/>
</dbReference>
<feature type="transmembrane region" description="Helical" evidence="8">
    <location>
        <begin position="834"/>
        <end position="859"/>
    </location>
</feature>
<feature type="transmembrane region" description="Helical" evidence="8">
    <location>
        <begin position="423"/>
        <end position="445"/>
    </location>
</feature>
<feature type="compositionally biased region" description="Low complexity" evidence="7">
    <location>
        <begin position="169"/>
        <end position="184"/>
    </location>
</feature>
<evidence type="ECO:0000256" key="7">
    <source>
        <dbReference type="SAM" id="MobiDB-lite"/>
    </source>
</evidence>
<keyword evidence="11" id="KW-1185">Reference proteome</keyword>
<dbReference type="Proteomes" id="UP000248889">
    <property type="component" value="Unassembled WGS sequence"/>
</dbReference>
<dbReference type="InterPro" id="IPR003838">
    <property type="entry name" value="ABC3_permease_C"/>
</dbReference>
<reference evidence="10 11" key="1">
    <citation type="submission" date="2018-06" db="EMBL/GenBank/DDBJ databases">
        <title>Streptacidiphilus pinicola sp. nov., isolated from pine grove soil.</title>
        <authorList>
            <person name="Roh S.G."/>
            <person name="Park S."/>
            <person name="Kim M.-K."/>
            <person name="Yun B.-R."/>
            <person name="Park J."/>
            <person name="Kim M.J."/>
            <person name="Kim Y.S."/>
            <person name="Kim S.B."/>
        </authorList>
    </citation>
    <scope>NUCLEOTIDE SEQUENCE [LARGE SCALE GENOMIC DNA]</scope>
    <source>
        <strain evidence="10 11">MMS16-CNU450</strain>
    </source>
</reference>
<evidence type="ECO:0000313" key="11">
    <source>
        <dbReference type="Proteomes" id="UP000248889"/>
    </source>
</evidence>
<feature type="transmembrane region" description="Helical" evidence="8">
    <location>
        <begin position="895"/>
        <end position="917"/>
    </location>
</feature>
<proteinExistence type="inferred from homology"/>
<sequence length="932" mass="96017">MSRRNRVPWVRTRIAHLPGIASAVVLLTLVTGFLAAALPLQLDRYQDRALAAELAGAGLTGQSVRIGGNAVNTLQSEQTWEFATPGALAEAQDALRGALGAPLTLDREAETAGLHTLVVGDPLPLSGLALSGPGVAAGPQSPRIDLVWQPDPHHEVRLVQGRMPADTAPTRGPDAPDGTPGAPSGPFEIAVSDSTATRFGLRLGGLYQLGPAAQARLVGVYHVDRPQDPYWNTGDRLDAPTTLSVTPPHTADTIDYPYADALTSRGGALVMRWLGPTEAYWWYPLRAGSLKAYQIGAARQELASVTNGGTATWIYQQWHAGLSATTRLDPLLASYDAERGALAPLTTVGVAGTAGVGAVVLLMLLGLAAERRREELRLLRARGASLPGLWARLFAESALYAGVGTALGAGAALLLLPSGRHRAALAAAALVWLAAALAHPVRLLAGHRRVQPRGRAEDVLSARPSRRRTVAELTVLAATLAAALVLRGRGTDPAGGVDPMVTLAPLLLGLSGAILLVRLYPLPVRLLSLPSRRRDGAIAFLGLARAGRGSASAALLPLLAMLLALTVGAFGGSVLSGVQQARETGALSLVGADARVSTDSTDLDPSLVRAVGRLPGVRSVEPVLVQRDLALGETARFDILGVRPDSYAALARRVGRGGFDAAQLRWDGHGPLPALASPAVAAFFGGAVQSIDSDYGPLQVRVVATISATPAQGTNDFVVLPAAPLLAAEQAHNGFVNGPRVLLLSGSVDGRALRAVVARAPGASAVDTAVLTEQRARLAGSPLQAGATGIYLASVVATGLLCLLAVLLSLLEASPERSRLLARLRTMGLTTRQGYALILTESLPPVLLAAVAGTLLGLLTVPVLGSAVDLGALSGTASLSGVGISRGLRVEALPLLGPGVLLLVLAAVVVAAEAALIGRRQIGAQLRVGDAT</sequence>
<dbReference type="RefSeq" id="WP_111501136.1">
    <property type="nucleotide sequence ID" value="NZ_QKYN01000048.1"/>
</dbReference>
<dbReference type="Pfam" id="PF02687">
    <property type="entry name" value="FtsX"/>
    <property type="match status" value="1"/>
</dbReference>
<name>A0A2X0IJH0_9ACTN</name>